<evidence type="ECO:0000313" key="2">
    <source>
        <dbReference type="EMBL" id="EFP81195.2"/>
    </source>
</evidence>
<keyword evidence="3" id="KW-1185">Reference proteome</keyword>
<evidence type="ECO:0000313" key="3">
    <source>
        <dbReference type="Proteomes" id="UP000008783"/>
    </source>
</evidence>
<dbReference type="InParanoid" id="E3KAS6"/>
<feature type="region of interest" description="Disordered" evidence="1">
    <location>
        <begin position="134"/>
        <end position="172"/>
    </location>
</feature>
<dbReference type="HOGENOM" id="CLU_1732340_0_0_1"/>
<dbReference type="AlphaFoldDB" id="E3KAS6"/>
<evidence type="ECO:0000256" key="1">
    <source>
        <dbReference type="SAM" id="MobiDB-lite"/>
    </source>
</evidence>
<dbReference type="VEuPathDB" id="FungiDB:PGTG_06816"/>
<dbReference type="GeneID" id="10536599"/>
<dbReference type="EMBL" id="DS178278">
    <property type="protein sequence ID" value="EFP81195.2"/>
    <property type="molecule type" value="Genomic_DNA"/>
</dbReference>
<accession>E3KAS6</accession>
<dbReference type="RefSeq" id="XP_003325614.2">
    <property type="nucleotide sequence ID" value="XM_003325566.2"/>
</dbReference>
<feature type="compositionally biased region" description="Basic and acidic residues" evidence="1">
    <location>
        <begin position="141"/>
        <end position="160"/>
    </location>
</feature>
<proteinExistence type="predicted"/>
<name>E3KAS6_PUCGT</name>
<dbReference type="KEGG" id="pgr:PGTG_06816"/>
<organism evidence="2 3">
    <name type="scientific">Puccinia graminis f. sp. tritici (strain CRL 75-36-700-3 / race SCCL)</name>
    <name type="common">Black stem rust fungus</name>
    <dbReference type="NCBI Taxonomy" id="418459"/>
    <lineage>
        <taxon>Eukaryota</taxon>
        <taxon>Fungi</taxon>
        <taxon>Dikarya</taxon>
        <taxon>Basidiomycota</taxon>
        <taxon>Pucciniomycotina</taxon>
        <taxon>Pucciniomycetes</taxon>
        <taxon>Pucciniales</taxon>
        <taxon>Pucciniaceae</taxon>
        <taxon>Puccinia</taxon>
    </lineage>
</organism>
<dbReference type="Proteomes" id="UP000008783">
    <property type="component" value="Unassembled WGS sequence"/>
</dbReference>
<protein>
    <submittedName>
        <fullName evidence="2">Uncharacterized protein</fullName>
    </submittedName>
</protein>
<reference key="1">
    <citation type="submission" date="2007-01" db="EMBL/GenBank/DDBJ databases">
        <title>The Genome Sequence of Puccinia graminis f. sp. tritici Strain CRL 75-36-700-3.</title>
        <authorList>
            <consortium name="The Broad Institute Genome Sequencing Platform"/>
            <person name="Birren B."/>
            <person name="Lander E."/>
            <person name="Galagan J."/>
            <person name="Nusbaum C."/>
            <person name="Devon K."/>
            <person name="Cuomo C."/>
            <person name="Jaffe D."/>
            <person name="Butler J."/>
            <person name="Alvarez P."/>
            <person name="Gnerre S."/>
            <person name="Grabherr M."/>
            <person name="Mauceli E."/>
            <person name="Brockman W."/>
            <person name="Young S."/>
            <person name="LaButti K."/>
            <person name="Sykes S."/>
            <person name="DeCaprio D."/>
            <person name="Crawford M."/>
            <person name="Koehrsen M."/>
            <person name="Engels R."/>
            <person name="Montgomery P."/>
            <person name="Pearson M."/>
            <person name="Howarth C."/>
            <person name="Larson L."/>
            <person name="White J."/>
            <person name="Zeng Q."/>
            <person name="Kodira C."/>
            <person name="Yandava C."/>
            <person name="Alvarado L."/>
            <person name="O'Leary S."/>
            <person name="Szabo L."/>
            <person name="Dean R."/>
            <person name="Schein J."/>
        </authorList>
    </citation>
    <scope>NUCLEOTIDE SEQUENCE</scope>
    <source>
        <strain>CRL 75-36-700-3</strain>
    </source>
</reference>
<gene>
    <name evidence="2" type="ORF">PGTG_06816</name>
</gene>
<dbReference type="OrthoDB" id="2497942at2759"/>
<reference evidence="3" key="2">
    <citation type="journal article" date="2011" name="Proc. Natl. Acad. Sci. U.S.A.">
        <title>Obligate biotrophy features unraveled by the genomic analysis of rust fungi.</title>
        <authorList>
            <person name="Duplessis S."/>
            <person name="Cuomo C.A."/>
            <person name="Lin Y.-C."/>
            <person name="Aerts A."/>
            <person name="Tisserant E."/>
            <person name="Veneault-Fourrey C."/>
            <person name="Joly D.L."/>
            <person name="Hacquard S."/>
            <person name="Amselem J."/>
            <person name="Cantarel B.L."/>
            <person name="Chiu R."/>
            <person name="Coutinho P.M."/>
            <person name="Feau N."/>
            <person name="Field M."/>
            <person name="Frey P."/>
            <person name="Gelhaye E."/>
            <person name="Goldberg J."/>
            <person name="Grabherr M.G."/>
            <person name="Kodira C.D."/>
            <person name="Kohler A."/>
            <person name="Kuees U."/>
            <person name="Lindquist E.A."/>
            <person name="Lucas S.M."/>
            <person name="Mago R."/>
            <person name="Mauceli E."/>
            <person name="Morin E."/>
            <person name="Murat C."/>
            <person name="Pangilinan J.L."/>
            <person name="Park R."/>
            <person name="Pearson M."/>
            <person name="Quesneville H."/>
            <person name="Rouhier N."/>
            <person name="Sakthikumar S."/>
            <person name="Salamov A.A."/>
            <person name="Schmutz J."/>
            <person name="Selles B."/>
            <person name="Shapiro H."/>
            <person name="Tanguay P."/>
            <person name="Tuskan G.A."/>
            <person name="Henrissat B."/>
            <person name="Van de Peer Y."/>
            <person name="Rouze P."/>
            <person name="Ellis J.G."/>
            <person name="Dodds P.N."/>
            <person name="Schein J.E."/>
            <person name="Zhong S."/>
            <person name="Hamelin R.C."/>
            <person name="Grigoriev I.V."/>
            <person name="Szabo L.J."/>
            <person name="Martin F."/>
        </authorList>
    </citation>
    <scope>NUCLEOTIDE SEQUENCE [LARGE SCALE GENOMIC DNA]</scope>
    <source>
        <strain evidence="3">CRL 75-36-700-3 / race SCCL</strain>
    </source>
</reference>
<sequence>MNSLLKPQVTEEGHAPEIIYNRAVNDEEEVNREYTILTWSDRLLTSAGDKHPVTKILNWVPKGQDILSAKPIISVKHHTTNNIVELNNLSDKCLQVKVVNTVEEMGFLFQRKEVKHVFNFEIKRGEQKILNARKSGSMYSRDNKTKSPIHEEEPERKAVDSHNYNVDPSKGF</sequence>